<dbReference type="EMBL" id="CM047908">
    <property type="protein sequence ID" value="KAJ0080642.1"/>
    <property type="molecule type" value="Genomic_DNA"/>
</dbReference>
<keyword evidence="2" id="KW-1185">Reference proteome</keyword>
<name>A0ACC1A0T7_9ROSI</name>
<comment type="caution">
    <text evidence="1">The sequence shown here is derived from an EMBL/GenBank/DDBJ whole genome shotgun (WGS) entry which is preliminary data.</text>
</comment>
<dbReference type="Proteomes" id="UP001164250">
    <property type="component" value="Chromosome 12"/>
</dbReference>
<sequence length="678" mass="75301">MGGRWTPIGFRLLRFLVLIVSIEIQGSWSLNAEGFALWEFRTRVNWDPYGAFANWNQNDHNPCLWSGVHCLNDKVTMLDLKELCLEGTLAPELGMLIHLKILILQKNRFSGAIPKEFGELTKLELLDLRNNKLSGTIPVEVGGMLSLKRMLLCNNNFEGSIPLELTRLNVLSKLQCDENLLSSVFAGIDCINRKFGHCIWHSSFKQLNKAESFLSPIKGVLTRYLNILPLPVLKLGKDSLDTHGDCCCTYLHGSSETHMVRYMQNLVNVARRRLHEQSSNLPAAPATGEPSSDHIIALPTARSSGTFPAIPNAKKKHYPSPAPTLQPLNDAGSKSPRSDVTINQPSPSPPSLSSDASGSIWRYVYIVPSGAALFLFAAAMVFMCRTRAVRTIGPWKTGLSGQLRKAFITGVPKLNRSELDAACEDFSNIIDTIDGCIMYKGTLSSGVEIAVASTTITSSKDWPKSSEMVYRKQVQFEDMEHLDWNARMRIIMGTAYCLQYMHHDLDPPVAHTNLTSSCIFLTDDYAAKVAETSFSSQSVLQSKVSSEMSIGKSELPPLADPETNIYSFGILLLELISGRLPYSDEHGPIEQWAAEYLDDKESISDMVDPSLNSFKDNELDVICDVINECIQPNPRHRPTMKDIVAKLREGISISPDQATPRLSPLWWAELEILSAEAT</sequence>
<accession>A0ACC1A0T7</accession>
<organism evidence="1 2">
    <name type="scientific">Pistacia atlantica</name>
    <dbReference type="NCBI Taxonomy" id="434234"/>
    <lineage>
        <taxon>Eukaryota</taxon>
        <taxon>Viridiplantae</taxon>
        <taxon>Streptophyta</taxon>
        <taxon>Embryophyta</taxon>
        <taxon>Tracheophyta</taxon>
        <taxon>Spermatophyta</taxon>
        <taxon>Magnoliopsida</taxon>
        <taxon>eudicotyledons</taxon>
        <taxon>Gunneridae</taxon>
        <taxon>Pentapetalae</taxon>
        <taxon>rosids</taxon>
        <taxon>malvids</taxon>
        <taxon>Sapindales</taxon>
        <taxon>Anacardiaceae</taxon>
        <taxon>Pistacia</taxon>
    </lineage>
</organism>
<proteinExistence type="predicted"/>
<reference evidence="2" key="1">
    <citation type="journal article" date="2023" name="G3 (Bethesda)">
        <title>Genome assembly and association tests identify interacting loci associated with vigor, precocity, and sex in interspecific pistachio rootstocks.</title>
        <authorList>
            <person name="Palmer W."/>
            <person name="Jacygrad E."/>
            <person name="Sagayaradj S."/>
            <person name="Cavanaugh K."/>
            <person name="Han R."/>
            <person name="Bertier L."/>
            <person name="Beede B."/>
            <person name="Kafkas S."/>
            <person name="Golino D."/>
            <person name="Preece J."/>
            <person name="Michelmore R."/>
        </authorList>
    </citation>
    <scope>NUCLEOTIDE SEQUENCE [LARGE SCALE GENOMIC DNA]</scope>
</reference>
<gene>
    <name evidence="1" type="ORF">Patl1_10500</name>
</gene>
<evidence type="ECO:0000313" key="1">
    <source>
        <dbReference type="EMBL" id="KAJ0080642.1"/>
    </source>
</evidence>
<evidence type="ECO:0000313" key="2">
    <source>
        <dbReference type="Proteomes" id="UP001164250"/>
    </source>
</evidence>
<protein>
    <submittedName>
        <fullName evidence="1">Uncharacterized protein</fullName>
    </submittedName>
</protein>